<comment type="caution">
    <text evidence="1">The sequence shown here is derived from an EMBL/GenBank/DDBJ whole genome shotgun (WGS) entry which is preliminary data.</text>
</comment>
<protein>
    <submittedName>
        <fullName evidence="1">Uncharacterized protein</fullName>
    </submittedName>
</protein>
<accession>A0A0D0NQQ6</accession>
<evidence type="ECO:0000313" key="1">
    <source>
        <dbReference type="EMBL" id="KIQ61476.1"/>
    </source>
</evidence>
<dbReference type="AlphaFoldDB" id="A0A0D0NQQ6"/>
<reference evidence="1 2" key="1">
    <citation type="submission" date="2015-01" db="EMBL/GenBank/DDBJ databases">
        <title>Draft Genome Sequence of the Biocontrol and Plant Growth-Promoting Rhizobacteria (PGPR) Pseudomonas fluorescens UM270.</title>
        <authorList>
            <person name="Hernandez-Salmeron J.E."/>
            <person name="Santoyo G."/>
            <person name="Moreno-Hagelsieb G."/>
            <person name="Hernandez-Leon R."/>
        </authorList>
    </citation>
    <scope>NUCLEOTIDE SEQUENCE [LARGE SCALE GENOMIC DNA]</scope>
    <source>
        <strain evidence="1 2">UM270</strain>
    </source>
</reference>
<gene>
    <name evidence="1" type="ORF">RL74_00230</name>
</gene>
<organism evidence="1 2">
    <name type="scientific">Pseudomonas fluorescens</name>
    <dbReference type="NCBI Taxonomy" id="294"/>
    <lineage>
        <taxon>Bacteria</taxon>
        <taxon>Pseudomonadati</taxon>
        <taxon>Pseudomonadota</taxon>
        <taxon>Gammaproteobacteria</taxon>
        <taxon>Pseudomonadales</taxon>
        <taxon>Pseudomonadaceae</taxon>
        <taxon>Pseudomonas</taxon>
    </lineage>
</organism>
<proteinExistence type="predicted"/>
<name>A0A0D0NQQ6_PSEFL</name>
<dbReference type="RefSeq" id="WP_042727825.1">
    <property type="nucleotide sequence ID" value="NZ_JXNZ01000001.1"/>
</dbReference>
<evidence type="ECO:0000313" key="2">
    <source>
        <dbReference type="Proteomes" id="UP000032101"/>
    </source>
</evidence>
<dbReference type="Proteomes" id="UP000032101">
    <property type="component" value="Unassembled WGS sequence"/>
</dbReference>
<dbReference type="EMBL" id="JXNZ01000001">
    <property type="protein sequence ID" value="KIQ61476.1"/>
    <property type="molecule type" value="Genomic_DNA"/>
</dbReference>
<sequence>MVDFAADSLIETYKNLDIMRKPHDPYGGGGQYYFMFGNGERSALYSDLGEVKRYIDARVTEASVWHDV</sequence>
<dbReference type="PATRIC" id="fig|294.124.peg.47"/>